<reference evidence="2 3" key="1">
    <citation type="journal article" date="2024" name="J Genomics">
        <title>Draft genome sequencing and assembly of Favolaschia claudopus CIRM-BRFM 2984 isolated from oak limbs.</title>
        <authorList>
            <person name="Navarro D."/>
            <person name="Drula E."/>
            <person name="Chaduli D."/>
            <person name="Cazenave R."/>
            <person name="Ahrendt S."/>
            <person name="Wang J."/>
            <person name="Lipzen A."/>
            <person name="Daum C."/>
            <person name="Barry K."/>
            <person name="Grigoriev I.V."/>
            <person name="Favel A."/>
            <person name="Rosso M.N."/>
            <person name="Martin F."/>
        </authorList>
    </citation>
    <scope>NUCLEOTIDE SEQUENCE [LARGE SCALE GENOMIC DNA]</scope>
    <source>
        <strain evidence="2 3">CIRM-BRFM 2984</strain>
    </source>
</reference>
<protein>
    <submittedName>
        <fullName evidence="2">Uncharacterized protein</fullName>
    </submittedName>
</protein>
<proteinExistence type="predicted"/>
<dbReference type="EMBL" id="JAWWNJ010000032">
    <property type="protein sequence ID" value="KAK7026146.1"/>
    <property type="molecule type" value="Genomic_DNA"/>
</dbReference>
<accession>A0AAW0BK31</accession>
<dbReference type="AlphaFoldDB" id="A0AAW0BK31"/>
<evidence type="ECO:0000256" key="1">
    <source>
        <dbReference type="SAM" id="MobiDB-lite"/>
    </source>
</evidence>
<feature type="region of interest" description="Disordered" evidence="1">
    <location>
        <begin position="1"/>
        <end position="36"/>
    </location>
</feature>
<feature type="region of interest" description="Disordered" evidence="1">
    <location>
        <begin position="74"/>
        <end position="113"/>
    </location>
</feature>
<evidence type="ECO:0000313" key="2">
    <source>
        <dbReference type="EMBL" id="KAK7026146.1"/>
    </source>
</evidence>
<keyword evidence="3" id="KW-1185">Reference proteome</keyword>
<evidence type="ECO:0000313" key="3">
    <source>
        <dbReference type="Proteomes" id="UP001362999"/>
    </source>
</evidence>
<feature type="compositionally biased region" description="Polar residues" evidence="1">
    <location>
        <begin position="1"/>
        <end position="15"/>
    </location>
</feature>
<organism evidence="2 3">
    <name type="scientific">Favolaschia claudopus</name>
    <dbReference type="NCBI Taxonomy" id="2862362"/>
    <lineage>
        <taxon>Eukaryota</taxon>
        <taxon>Fungi</taxon>
        <taxon>Dikarya</taxon>
        <taxon>Basidiomycota</taxon>
        <taxon>Agaricomycotina</taxon>
        <taxon>Agaricomycetes</taxon>
        <taxon>Agaricomycetidae</taxon>
        <taxon>Agaricales</taxon>
        <taxon>Marasmiineae</taxon>
        <taxon>Mycenaceae</taxon>
        <taxon>Favolaschia</taxon>
    </lineage>
</organism>
<gene>
    <name evidence="2" type="ORF">R3P38DRAFT_2777882</name>
</gene>
<feature type="compositionally biased region" description="Pro residues" evidence="1">
    <location>
        <begin position="77"/>
        <end position="95"/>
    </location>
</feature>
<comment type="caution">
    <text evidence="2">The sequence shown here is derived from an EMBL/GenBank/DDBJ whole genome shotgun (WGS) entry which is preliminary data.</text>
</comment>
<dbReference type="Proteomes" id="UP001362999">
    <property type="component" value="Unassembled WGS sequence"/>
</dbReference>
<name>A0AAW0BK31_9AGAR</name>
<sequence>MSTPALNSDAVQASSVPDAAPTTPPSTEPQPKVKPQKVIEPFITHGIRGAHNFIEGELDYNLRLRLQQYLALQDPSLPYPGDPLPHEPPPPPPRQLPAARDGRKRRDWRQNATAVSEQCWKPLSIFVAWDSRFLGLAAASSA</sequence>